<dbReference type="RefSeq" id="WP_149309043.1">
    <property type="nucleotide sequence ID" value="NZ_SRSD01000010.1"/>
</dbReference>
<comment type="caution">
    <text evidence="2">The sequence shown here is derived from an EMBL/GenBank/DDBJ whole genome shotgun (WGS) entry which is preliminary data.</text>
</comment>
<keyword evidence="3" id="KW-1185">Reference proteome</keyword>
<dbReference type="Proteomes" id="UP000324298">
    <property type="component" value="Unassembled WGS sequence"/>
</dbReference>
<dbReference type="AlphaFoldDB" id="A0A5A9X6E1"/>
<gene>
    <name evidence="2" type="ORF">ET418_15290</name>
</gene>
<accession>A0A5A9X6E1</accession>
<sequence>MTKDQIQQLTQMIQDRYAYVAAQFQSEDYHPDPQQLERWKQMGLVPEHVTAETFTMSIPPEMHLLKNAFIAGRLYEAVDKGATLDEVMQLALNMPLKKPDLEAIAIAEQQTAAYITDNASDLATKIGQIAIQKRNETIRQMAVDYHSRTLKRTVLDEEAKREAGEQIPQKYVETWQQFKSELHQAMEDKSRDWDRVAFYEITDAQRQGQAHALLQDGDVDKLVYKMPLPTACPQCKYLYLLPDGKTPRLFRLSDMINNGTNIGRKPHPVKGGQVQPGGRNDGVPALKAVVGLVHPWCQCQGVYAATGYEPWLTDKQKRIIASQKK</sequence>
<evidence type="ECO:0000256" key="1">
    <source>
        <dbReference type="SAM" id="MobiDB-lite"/>
    </source>
</evidence>
<dbReference type="OrthoDB" id="9917779at2"/>
<organism evidence="2 3">
    <name type="scientific">Oryzomonas rubra</name>
    <dbReference type="NCBI Taxonomy" id="2509454"/>
    <lineage>
        <taxon>Bacteria</taxon>
        <taxon>Pseudomonadati</taxon>
        <taxon>Thermodesulfobacteriota</taxon>
        <taxon>Desulfuromonadia</taxon>
        <taxon>Geobacterales</taxon>
        <taxon>Geobacteraceae</taxon>
        <taxon>Oryzomonas</taxon>
    </lineage>
</organism>
<evidence type="ECO:0000313" key="3">
    <source>
        <dbReference type="Proteomes" id="UP000324298"/>
    </source>
</evidence>
<protein>
    <submittedName>
        <fullName evidence="2">Uncharacterized protein</fullName>
    </submittedName>
</protein>
<name>A0A5A9X6E1_9BACT</name>
<feature type="region of interest" description="Disordered" evidence="1">
    <location>
        <begin position="261"/>
        <end position="280"/>
    </location>
</feature>
<dbReference type="EMBL" id="SRSD01000010">
    <property type="protein sequence ID" value="KAA0888742.1"/>
    <property type="molecule type" value="Genomic_DNA"/>
</dbReference>
<evidence type="ECO:0000313" key="2">
    <source>
        <dbReference type="EMBL" id="KAA0888742.1"/>
    </source>
</evidence>
<reference evidence="2 3" key="1">
    <citation type="submission" date="2019-04" db="EMBL/GenBank/DDBJ databases">
        <title>Geobacter ruber sp. nov., ferric-reducing bacteria isolated from paddy soil.</title>
        <authorList>
            <person name="Xu Z."/>
            <person name="Masuda Y."/>
            <person name="Itoh H."/>
            <person name="Senoo K."/>
        </authorList>
    </citation>
    <scope>NUCLEOTIDE SEQUENCE [LARGE SCALE GENOMIC DNA]</scope>
    <source>
        <strain evidence="2 3">Red88</strain>
    </source>
</reference>
<proteinExistence type="predicted"/>